<dbReference type="Gene3D" id="1.25.40.10">
    <property type="entry name" value="Tetratricopeptide repeat domain"/>
    <property type="match status" value="1"/>
</dbReference>
<organism evidence="2 4">
    <name type="scientific">Bordetella bronchialis</name>
    <dbReference type="NCBI Taxonomy" id="463025"/>
    <lineage>
        <taxon>Bacteria</taxon>
        <taxon>Pseudomonadati</taxon>
        <taxon>Pseudomonadota</taxon>
        <taxon>Betaproteobacteria</taxon>
        <taxon>Burkholderiales</taxon>
        <taxon>Alcaligenaceae</taxon>
        <taxon>Bordetella</taxon>
    </lineage>
</organism>
<reference evidence="3 4" key="1">
    <citation type="submission" date="2016-06" db="EMBL/GenBank/DDBJ databases">
        <title>Complete genome sequences of Bordetella bronchialis and Bordetella flabilis.</title>
        <authorList>
            <person name="LiPuma J.J."/>
            <person name="Spilker T."/>
        </authorList>
    </citation>
    <scope>NUCLEOTIDE SEQUENCE [LARGE SCALE GENOMIC DNA]</scope>
    <source>
        <strain evidence="2 4">AU17976</strain>
        <strain evidence="1 3">AU3182</strain>
    </source>
</reference>
<evidence type="ECO:0000313" key="4">
    <source>
        <dbReference type="Proteomes" id="UP000092213"/>
    </source>
</evidence>
<dbReference type="Proteomes" id="UP000091897">
    <property type="component" value="Chromosome"/>
</dbReference>
<evidence type="ECO:0008006" key="5">
    <source>
        <dbReference type="Google" id="ProtNLM"/>
    </source>
</evidence>
<dbReference type="Proteomes" id="UP000092213">
    <property type="component" value="Chromosome"/>
</dbReference>
<evidence type="ECO:0000313" key="1">
    <source>
        <dbReference type="EMBL" id="ANN68304.1"/>
    </source>
</evidence>
<dbReference type="RefSeq" id="WP_066354296.1">
    <property type="nucleotide sequence ID" value="NZ_CBCSFJ010000013.1"/>
</dbReference>
<evidence type="ECO:0000313" key="2">
    <source>
        <dbReference type="EMBL" id="ANN73444.1"/>
    </source>
</evidence>
<dbReference type="AlphaFoldDB" id="A0A193FMH3"/>
<gene>
    <name evidence="1" type="ORF">BAU06_20160</name>
    <name evidence="2" type="ORF">BAU08_20690</name>
</gene>
<dbReference type="EMBL" id="CP016170">
    <property type="protein sequence ID" value="ANN68304.1"/>
    <property type="molecule type" value="Genomic_DNA"/>
</dbReference>
<dbReference type="STRING" id="463025.BAU08_20690"/>
<sequence length="120" mass="12677">MNASRSAPLPAETTELLQVVGFLHLQNGHARDAMALLEACDHAGACHGRSLILLAFVRLRAGFPSKALSALERADPVTRSLSAYNAVLARCLAAAGRHDDARQAMTAYAAARSRALAAVR</sequence>
<dbReference type="KEGG" id="bbro:BAU06_20160"/>
<accession>A0A193FMH3</accession>
<name>A0A193FMH3_9BORD</name>
<dbReference type="SUPFAM" id="SSF48452">
    <property type="entry name" value="TPR-like"/>
    <property type="match status" value="1"/>
</dbReference>
<evidence type="ECO:0000313" key="3">
    <source>
        <dbReference type="Proteomes" id="UP000091897"/>
    </source>
</evidence>
<dbReference type="InterPro" id="IPR011990">
    <property type="entry name" value="TPR-like_helical_dom_sf"/>
</dbReference>
<protein>
    <recommendedName>
        <fullName evidence="5">Type III secretion protein</fullName>
    </recommendedName>
</protein>
<dbReference type="OrthoDB" id="8637014at2"/>
<proteinExistence type="predicted"/>
<keyword evidence="3" id="KW-1185">Reference proteome</keyword>
<dbReference type="EMBL" id="CP016171">
    <property type="protein sequence ID" value="ANN73444.1"/>
    <property type="molecule type" value="Genomic_DNA"/>
</dbReference>